<dbReference type="Proteomes" id="UP000469215">
    <property type="component" value="Unassembled WGS sequence"/>
</dbReference>
<gene>
    <name evidence="8" type="ORF">GSY69_06500</name>
</gene>
<keyword evidence="1" id="KW-0596">Phosphopantetheine</keyword>
<evidence type="ECO:0000313" key="8">
    <source>
        <dbReference type="EMBL" id="MYM19627.1"/>
    </source>
</evidence>
<dbReference type="InterPro" id="IPR011004">
    <property type="entry name" value="Trimer_LpxA-like_sf"/>
</dbReference>
<feature type="transmembrane region" description="Helical" evidence="6">
    <location>
        <begin position="896"/>
        <end position="919"/>
    </location>
</feature>
<evidence type="ECO:0000256" key="4">
    <source>
        <dbReference type="ARBA" id="ARBA00022737"/>
    </source>
</evidence>
<dbReference type="PROSITE" id="PS00455">
    <property type="entry name" value="AMP_BINDING"/>
    <property type="match status" value="1"/>
</dbReference>
<evidence type="ECO:0000256" key="5">
    <source>
        <dbReference type="SAM" id="MobiDB-lite"/>
    </source>
</evidence>
<dbReference type="SUPFAM" id="SSF51161">
    <property type="entry name" value="Trimeric LpxA-like enzymes"/>
    <property type="match status" value="3"/>
</dbReference>
<evidence type="ECO:0000256" key="3">
    <source>
        <dbReference type="ARBA" id="ARBA00022679"/>
    </source>
</evidence>
<keyword evidence="6" id="KW-0472">Membrane</keyword>
<keyword evidence="9" id="KW-1185">Reference proteome</keyword>
<evidence type="ECO:0000256" key="6">
    <source>
        <dbReference type="SAM" id="Phobius"/>
    </source>
</evidence>
<dbReference type="PROSITE" id="PS50075">
    <property type="entry name" value="CARRIER"/>
    <property type="match status" value="1"/>
</dbReference>
<evidence type="ECO:0000259" key="7">
    <source>
        <dbReference type="PROSITE" id="PS50075"/>
    </source>
</evidence>
<dbReference type="GO" id="GO:0031177">
    <property type="term" value="F:phosphopantetheine binding"/>
    <property type="evidence" value="ECO:0007669"/>
    <property type="project" value="InterPro"/>
</dbReference>
<dbReference type="Gene3D" id="1.10.1200.10">
    <property type="entry name" value="ACP-like"/>
    <property type="match status" value="1"/>
</dbReference>
<feature type="transmembrane region" description="Helical" evidence="6">
    <location>
        <begin position="661"/>
        <end position="679"/>
    </location>
</feature>
<dbReference type="InterPro" id="IPR010071">
    <property type="entry name" value="AA_adenyl_dom"/>
</dbReference>
<evidence type="ECO:0000256" key="1">
    <source>
        <dbReference type="ARBA" id="ARBA00022450"/>
    </source>
</evidence>
<feature type="domain" description="Carrier" evidence="7">
    <location>
        <begin position="530"/>
        <end position="603"/>
    </location>
</feature>
<comment type="caution">
    <text evidence="8">The sequence shown here is derived from an EMBL/GenBank/DDBJ whole genome shotgun (WGS) entry which is preliminary data.</text>
</comment>
<dbReference type="InterPro" id="IPR036736">
    <property type="entry name" value="ACP-like_sf"/>
</dbReference>
<dbReference type="SUPFAM" id="SSF47336">
    <property type="entry name" value="ACP-like"/>
    <property type="match status" value="1"/>
</dbReference>
<dbReference type="CDD" id="cd05930">
    <property type="entry name" value="A_NRPS"/>
    <property type="match status" value="1"/>
</dbReference>
<accession>A0A6N9H692</accession>
<keyword evidence="3" id="KW-0808">Transferase</keyword>
<feature type="transmembrane region" description="Helical" evidence="6">
    <location>
        <begin position="1098"/>
        <end position="1123"/>
    </location>
</feature>
<organism evidence="8 9">
    <name type="scientific">Brevibacterium rongguiense</name>
    <dbReference type="NCBI Taxonomy" id="2695267"/>
    <lineage>
        <taxon>Bacteria</taxon>
        <taxon>Bacillati</taxon>
        <taxon>Actinomycetota</taxon>
        <taxon>Actinomycetes</taxon>
        <taxon>Micrococcales</taxon>
        <taxon>Brevibacteriaceae</taxon>
        <taxon>Brevibacterium</taxon>
    </lineage>
</organism>
<dbReference type="Gene3D" id="3.30.300.30">
    <property type="match status" value="1"/>
</dbReference>
<dbReference type="InterPro" id="IPR009081">
    <property type="entry name" value="PP-bd_ACP"/>
</dbReference>
<dbReference type="SMART" id="SM00823">
    <property type="entry name" value="PKS_PP"/>
    <property type="match status" value="1"/>
</dbReference>
<dbReference type="GO" id="GO:0044550">
    <property type="term" value="P:secondary metabolite biosynthetic process"/>
    <property type="evidence" value="ECO:0007669"/>
    <property type="project" value="TreeGrafter"/>
</dbReference>
<dbReference type="Gene3D" id="3.40.50.12780">
    <property type="entry name" value="N-terminal domain of ligase-like"/>
    <property type="match status" value="1"/>
</dbReference>
<reference evidence="8 9" key="1">
    <citation type="submission" date="2020-01" db="EMBL/GenBank/DDBJ databases">
        <authorList>
            <person name="Deng T."/>
        </authorList>
    </citation>
    <scope>NUCLEOTIDE SEQUENCE [LARGE SCALE GENOMIC DNA]</scope>
    <source>
        <strain evidence="8 9">5221</strain>
    </source>
</reference>
<evidence type="ECO:0000256" key="2">
    <source>
        <dbReference type="ARBA" id="ARBA00022553"/>
    </source>
</evidence>
<sequence length="1380" mass="142988">MTVHPPQFPAAPLAGPPRTLIDILLATTAAHPHAPALDDGRRVLSYEELIAQVRDVGLALNAAGVGPGDRVGVRVPSGTAELYTAILGALMIGAAYVPVDVDDPEERAATVFGEAAVAAVIMGPEGAPGASAGAQSVPGFPGLAIESRAERTAPPALREPRPDDDCWIIFTSGSTGKPKGVAVSHASAAAFVAAEAELFLAEDPIGPGDRVLAGLSVAFDASCEEMWLAWGHGACLVPAPRALVKSGMDLGPWLASRRITIVSTVPTLAALWPAETLDSVRLLIFGGEACPPELAARLADGEREVWNTYGPTEATVVACAAQLGAGPVRIGLPLRGWSLAIVDPATGFPVPEGASGELIIGGAGLARYLDPAKDAEKYAPMASLGWERAYRSGDIVVNDPAGLLFVGRADEQVKLGGRRIELGEVDAALQALPDVRGAAAAVKSTPGGTQLLIGYLAPDDPALGASAGSPQAEAAIEGWAARLRESLPPALVPRLALVDELPTKTSGKVDRAALPWPLPGAAAAEPADGSPLPPEAEWIAQQWAAVLGAVPGEATDFFSAGGGSLAAAQLVSRLRARHSAVTVGDVYAHPRFGALVDLCLGAESQAPAARAARTVVRTKRSMQALQTLLGIPVHILAGMRWLVIAFLVLEAAALLGARVPTAPGWLTLALFAAFVTPWGRMLVSAGVARALLAGVGPGVYPRSGGVHLRLWLAEHIADLAAAVSVASAPWVTWYSRLLGNRVGPGVDLHSVPPVTGLLTLEAGAAIEPEVDLRGWWVDGDLLRIGAIRVGRGATVGARSTLMPGAQVGAGAHVEPGSAVTGKVRKNQVYSGSPAVRVGKARRHWPPPPRTRRHAPFLLYALGSLGQATIPYLAAVPGLALMVAVSGPEVATRPLALLAWAPFQALAWFACTALLILAVVRALGAGLREGEFPVRSAMGYRIWATERVMDMARDLLFPLYAGLITPVWLRLLGARVGRGVEASTVLLVPKMTQIAAGAFLADDTMVASYEMGRGWMRIGRAKVGKRAFLGNSGITAAGRRVPKNALVAVLSAAPRKSRKGSSWIGSPPVELRRSEVAADESLTYAPPARLRAARGAWETLRLLAVAVEGVLVSGVLLALCWLLGAGGQLTGRPGGLGAALFAAVLSGLVMMAAGAVAAGIAVAAKWLFVGPIRTGEHPLWSAFIWRNEVADTFVELITAPWFARTAVGTPALVWYLRALGAKIGHGVWCETYWLPEADLVELGDNSTVNRGCVVQTHLFHDRVMALDSVTLDEGSTLGPNSVILPAAQLGRSATVGPASLVMRGEFVPPHAYFTGNPVVPWLDAPLAAEDARDAVAREAPAHEEQPSPAHGRAASAAHGPAPDAAAPSRASAAEPPAPPGA</sequence>
<feature type="transmembrane region" description="Helical" evidence="6">
    <location>
        <begin position="1135"/>
        <end position="1163"/>
    </location>
</feature>
<feature type="transmembrane region" description="Helical" evidence="6">
    <location>
        <begin position="627"/>
        <end position="649"/>
    </location>
</feature>
<dbReference type="EMBL" id="WWEQ01000020">
    <property type="protein sequence ID" value="MYM19627.1"/>
    <property type="molecule type" value="Genomic_DNA"/>
</dbReference>
<dbReference type="InterPro" id="IPR020806">
    <property type="entry name" value="PKS_PP-bd"/>
</dbReference>
<dbReference type="GO" id="GO:0043041">
    <property type="term" value="P:amino acid activation for nonribosomal peptide biosynthetic process"/>
    <property type="evidence" value="ECO:0007669"/>
    <property type="project" value="TreeGrafter"/>
</dbReference>
<feature type="transmembrane region" description="Helical" evidence="6">
    <location>
        <begin position="856"/>
        <end position="884"/>
    </location>
</feature>
<dbReference type="InterPro" id="IPR045851">
    <property type="entry name" value="AMP-bd_C_sf"/>
</dbReference>
<protein>
    <submittedName>
        <fullName evidence="8">Amino acid adenylation domain-containing protein</fullName>
    </submittedName>
</protein>
<dbReference type="Pfam" id="PF00550">
    <property type="entry name" value="PP-binding"/>
    <property type="match status" value="1"/>
</dbReference>
<dbReference type="Pfam" id="PF00501">
    <property type="entry name" value="AMP-binding"/>
    <property type="match status" value="1"/>
</dbReference>
<dbReference type="PANTHER" id="PTHR45527">
    <property type="entry name" value="NONRIBOSOMAL PEPTIDE SYNTHETASE"/>
    <property type="match status" value="1"/>
</dbReference>
<dbReference type="RefSeq" id="WP_160953056.1">
    <property type="nucleotide sequence ID" value="NZ_WWEQ01000020.1"/>
</dbReference>
<keyword evidence="6" id="KW-1133">Transmembrane helix</keyword>
<dbReference type="InterPro" id="IPR012728">
    <property type="entry name" value="Pls/PosA_C"/>
</dbReference>
<proteinExistence type="predicted"/>
<evidence type="ECO:0000313" key="9">
    <source>
        <dbReference type="Proteomes" id="UP000469215"/>
    </source>
</evidence>
<dbReference type="InterPro" id="IPR000873">
    <property type="entry name" value="AMP-dep_synth/lig_dom"/>
</dbReference>
<feature type="compositionally biased region" description="Low complexity" evidence="5">
    <location>
        <begin position="1345"/>
        <end position="1373"/>
    </location>
</feature>
<dbReference type="SUPFAM" id="SSF56801">
    <property type="entry name" value="Acetyl-CoA synthetase-like"/>
    <property type="match status" value="1"/>
</dbReference>
<dbReference type="InterPro" id="IPR018357">
    <property type="entry name" value="Hexapep_transf_CS"/>
</dbReference>
<dbReference type="Gene3D" id="2.160.10.10">
    <property type="entry name" value="Hexapeptide repeat proteins"/>
    <property type="match status" value="2"/>
</dbReference>
<dbReference type="NCBIfam" id="TIGR01733">
    <property type="entry name" value="AA-adenyl-dom"/>
    <property type="match status" value="1"/>
</dbReference>
<dbReference type="PROSITE" id="PS00101">
    <property type="entry name" value="HEXAPEP_TRANSFERASES"/>
    <property type="match status" value="1"/>
</dbReference>
<dbReference type="NCBIfam" id="TIGR02353">
    <property type="entry name" value="NRPS_term_dom"/>
    <property type="match status" value="1"/>
</dbReference>
<dbReference type="GO" id="GO:0005737">
    <property type="term" value="C:cytoplasm"/>
    <property type="evidence" value="ECO:0007669"/>
    <property type="project" value="TreeGrafter"/>
</dbReference>
<dbReference type="GO" id="GO:0016740">
    <property type="term" value="F:transferase activity"/>
    <property type="evidence" value="ECO:0007669"/>
    <property type="project" value="UniProtKB-KW"/>
</dbReference>
<feature type="region of interest" description="Disordered" evidence="5">
    <location>
        <begin position="1333"/>
        <end position="1380"/>
    </location>
</feature>
<dbReference type="PANTHER" id="PTHR45527:SF1">
    <property type="entry name" value="FATTY ACID SYNTHASE"/>
    <property type="match status" value="1"/>
</dbReference>
<keyword evidence="2" id="KW-0597">Phosphoprotein</keyword>
<dbReference type="InterPro" id="IPR020845">
    <property type="entry name" value="AMP-binding_CS"/>
</dbReference>
<keyword evidence="4" id="KW-0677">Repeat</keyword>
<dbReference type="InterPro" id="IPR042099">
    <property type="entry name" value="ANL_N_sf"/>
</dbReference>
<name>A0A6N9H692_9MICO</name>
<feature type="compositionally biased region" description="Basic and acidic residues" evidence="5">
    <location>
        <begin position="1333"/>
        <end position="1344"/>
    </location>
</feature>
<keyword evidence="6" id="KW-0812">Transmembrane</keyword>